<gene>
    <name evidence="1" type="ORF">METZ01_LOCUS292723</name>
</gene>
<feature type="non-terminal residue" evidence="1">
    <location>
        <position position="1"/>
    </location>
</feature>
<protein>
    <submittedName>
        <fullName evidence="1">Uncharacterized protein</fullName>
    </submittedName>
</protein>
<dbReference type="Gene3D" id="2.60.40.10">
    <property type="entry name" value="Immunoglobulins"/>
    <property type="match status" value="2"/>
</dbReference>
<proteinExistence type="predicted"/>
<organism evidence="1">
    <name type="scientific">marine metagenome</name>
    <dbReference type="NCBI Taxonomy" id="408172"/>
    <lineage>
        <taxon>unclassified sequences</taxon>
        <taxon>metagenomes</taxon>
        <taxon>ecological metagenomes</taxon>
    </lineage>
</organism>
<dbReference type="InterPro" id="IPR013783">
    <property type="entry name" value="Ig-like_fold"/>
</dbReference>
<name>A0A382LT20_9ZZZZ</name>
<feature type="non-terminal residue" evidence="1">
    <location>
        <position position="394"/>
    </location>
</feature>
<dbReference type="AlphaFoldDB" id="A0A382LT20"/>
<dbReference type="EMBL" id="UINC01089084">
    <property type="protein sequence ID" value="SVC39869.1"/>
    <property type="molecule type" value="Genomic_DNA"/>
</dbReference>
<sequence>PMEMVVGSTGYMWLFTTEGETNKPDLAIEGTEIFYSPEEPDEDEDILINMSIINYGGSDTAKWRVKVYDGDPDAGGKKLTEFSCDATQTDQRDGCKALSTGESASFTITWYGIQTDPGYHEIYGLAEDTNSPRQETRFGNNKDFTTIDIEEIPNDRPVIMASTDKTVLWVDEAVRIDAGDSYDNETTDNQADRTDSDADLGYRYYFDGGWTSWVSDYTWDVSFSSPGMEEIKVMARDERRKESEELIITVEVKANTQPVAVLTSNISEIVEGGFVTFDVSQSYDPDDRAELEYRFSFGDAVYSDWVTEGQTVRLYQNAFFNGPNGGELQIDSGEEILRDNFGIMRVFKLMNGQLLEIKDSVPTNNGYNYSLPETSEERTYTAQLMAREISESGN</sequence>
<evidence type="ECO:0000313" key="1">
    <source>
        <dbReference type="EMBL" id="SVC39869.1"/>
    </source>
</evidence>
<reference evidence="1" key="1">
    <citation type="submission" date="2018-05" db="EMBL/GenBank/DDBJ databases">
        <authorList>
            <person name="Lanie J.A."/>
            <person name="Ng W.-L."/>
            <person name="Kazmierczak K.M."/>
            <person name="Andrzejewski T.M."/>
            <person name="Davidsen T.M."/>
            <person name="Wayne K.J."/>
            <person name="Tettelin H."/>
            <person name="Glass J.I."/>
            <person name="Rusch D."/>
            <person name="Podicherti R."/>
            <person name="Tsui H.-C.T."/>
            <person name="Winkler M.E."/>
        </authorList>
    </citation>
    <scope>NUCLEOTIDE SEQUENCE</scope>
</reference>
<accession>A0A382LT20</accession>